<dbReference type="Pfam" id="PF08327">
    <property type="entry name" value="AHSA1"/>
    <property type="match status" value="1"/>
</dbReference>
<keyword evidence="4" id="KW-1185">Reference proteome</keyword>
<name>A0ABW6ABU9_9BACT</name>
<dbReference type="InterPro" id="IPR013538">
    <property type="entry name" value="ASHA1/2-like_C"/>
</dbReference>
<dbReference type="SUPFAM" id="SSF55961">
    <property type="entry name" value="Bet v1-like"/>
    <property type="match status" value="1"/>
</dbReference>
<dbReference type="RefSeq" id="WP_386101090.1">
    <property type="nucleotide sequence ID" value="NZ_JBHUOZ010000003.1"/>
</dbReference>
<evidence type="ECO:0000256" key="1">
    <source>
        <dbReference type="ARBA" id="ARBA00006817"/>
    </source>
</evidence>
<proteinExistence type="inferred from homology"/>
<accession>A0ABW6ABU9</accession>
<protein>
    <submittedName>
        <fullName evidence="3">SRPBCC family protein</fullName>
    </submittedName>
</protein>
<evidence type="ECO:0000313" key="4">
    <source>
        <dbReference type="Proteomes" id="UP001597511"/>
    </source>
</evidence>
<evidence type="ECO:0000259" key="2">
    <source>
        <dbReference type="Pfam" id="PF08327"/>
    </source>
</evidence>
<feature type="domain" description="Activator of Hsp90 ATPase homologue 1/2-like C-terminal" evidence="2">
    <location>
        <begin position="15"/>
        <end position="137"/>
    </location>
</feature>
<dbReference type="InterPro" id="IPR023393">
    <property type="entry name" value="START-like_dom_sf"/>
</dbReference>
<dbReference type="Gene3D" id="3.30.530.20">
    <property type="match status" value="1"/>
</dbReference>
<dbReference type="Proteomes" id="UP001597511">
    <property type="component" value="Unassembled WGS sequence"/>
</dbReference>
<organism evidence="3 4">
    <name type="scientific">Terrimonas rubra</name>
    <dbReference type="NCBI Taxonomy" id="1035890"/>
    <lineage>
        <taxon>Bacteria</taxon>
        <taxon>Pseudomonadati</taxon>
        <taxon>Bacteroidota</taxon>
        <taxon>Chitinophagia</taxon>
        <taxon>Chitinophagales</taxon>
        <taxon>Chitinophagaceae</taxon>
        <taxon>Terrimonas</taxon>
    </lineage>
</organism>
<comment type="caution">
    <text evidence="3">The sequence shown here is derived from an EMBL/GenBank/DDBJ whole genome shotgun (WGS) entry which is preliminary data.</text>
</comment>
<sequence length="140" mass="15577">MSTPSTQVTISAHVNAPVEKTWDYFFNPVHIVKWNAASDDWHTPSASGDLRPGGRFTSRMEAKDGSMGFDFGGTYDEVVANEFVSYTMDDGRKVSISFTADDNGTDIVEKFDAEETNPVEMQQAGWQAILDSFKTYTENN</sequence>
<reference evidence="4" key="1">
    <citation type="journal article" date="2019" name="Int. J. Syst. Evol. Microbiol.">
        <title>The Global Catalogue of Microorganisms (GCM) 10K type strain sequencing project: providing services to taxonomists for standard genome sequencing and annotation.</title>
        <authorList>
            <consortium name="The Broad Institute Genomics Platform"/>
            <consortium name="The Broad Institute Genome Sequencing Center for Infectious Disease"/>
            <person name="Wu L."/>
            <person name="Ma J."/>
        </authorList>
    </citation>
    <scope>NUCLEOTIDE SEQUENCE [LARGE SCALE GENOMIC DNA]</scope>
    <source>
        <strain evidence="4">KCTC 23299</strain>
    </source>
</reference>
<gene>
    <name evidence="3" type="ORF">ACFS6H_15945</name>
</gene>
<dbReference type="CDD" id="cd08897">
    <property type="entry name" value="SRPBCC_CalC_Aha1-like_4"/>
    <property type="match status" value="1"/>
</dbReference>
<dbReference type="EMBL" id="JBHUOZ010000003">
    <property type="protein sequence ID" value="MFD2921218.1"/>
    <property type="molecule type" value="Genomic_DNA"/>
</dbReference>
<comment type="similarity">
    <text evidence="1">Belongs to the AHA1 family.</text>
</comment>
<evidence type="ECO:0000313" key="3">
    <source>
        <dbReference type="EMBL" id="MFD2921218.1"/>
    </source>
</evidence>